<accession>A0ABZ0LN66</accession>
<evidence type="ECO:0000313" key="7">
    <source>
        <dbReference type="Proteomes" id="UP001301731"/>
    </source>
</evidence>
<name>A0ABZ0LN66_9ACTN</name>
<dbReference type="Pfam" id="PF13439">
    <property type="entry name" value="Glyco_transf_4"/>
    <property type="match status" value="1"/>
</dbReference>
<dbReference type="PANTHER" id="PTHR12526">
    <property type="entry name" value="GLYCOSYLTRANSFERASE"/>
    <property type="match status" value="1"/>
</dbReference>
<dbReference type="PANTHER" id="PTHR12526:SF618">
    <property type="entry name" value="GLYCOSYLTRANSFERASE, FAMILY 4"/>
    <property type="match status" value="1"/>
</dbReference>
<dbReference type="EMBL" id="CP137573">
    <property type="protein sequence ID" value="WOX20928.1"/>
    <property type="molecule type" value="Genomic_DNA"/>
</dbReference>
<protein>
    <recommendedName>
        <fullName evidence="1">D-inositol 3-phosphate glycosyltransferase</fullName>
    </recommendedName>
</protein>
<dbReference type="GO" id="GO:0016757">
    <property type="term" value="F:glycosyltransferase activity"/>
    <property type="evidence" value="ECO:0007669"/>
    <property type="project" value="UniProtKB-KW"/>
</dbReference>
<dbReference type="SUPFAM" id="SSF53756">
    <property type="entry name" value="UDP-Glycosyltransferase/glycogen phosphorylase"/>
    <property type="match status" value="1"/>
</dbReference>
<evidence type="ECO:0000256" key="3">
    <source>
        <dbReference type="ARBA" id="ARBA00022679"/>
    </source>
</evidence>
<evidence type="ECO:0000256" key="1">
    <source>
        <dbReference type="ARBA" id="ARBA00021292"/>
    </source>
</evidence>
<dbReference type="RefSeq" id="WP_318101681.1">
    <property type="nucleotide sequence ID" value="NZ_CP137573.1"/>
</dbReference>
<organism evidence="6 7">
    <name type="scientific">Streptomyces solicathayae</name>
    <dbReference type="NCBI Taxonomy" id="3081768"/>
    <lineage>
        <taxon>Bacteria</taxon>
        <taxon>Bacillati</taxon>
        <taxon>Actinomycetota</taxon>
        <taxon>Actinomycetes</taxon>
        <taxon>Kitasatosporales</taxon>
        <taxon>Streptomycetaceae</taxon>
        <taxon>Streptomyces</taxon>
    </lineage>
</organism>
<keyword evidence="2 6" id="KW-0328">Glycosyltransferase</keyword>
<dbReference type="Pfam" id="PF00534">
    <property type="entry name" value="Glycos_transf_1"/>
    <property type="match status" value="1"/>
</dbReference>
<sequence>MTAPVPTPAPNPRPTALGQLARAEIAFLNWRDPTHPQAGGAEAYCYEMARRFTEAGAHVTLFSARHPGSAAREFRDGIRFVRGGGTFGVYAAAARHLLRHRHAYDAVVDFQNGIPFFSPLFTPRWTADICVIHHIHQRQFDLRFHWPLNAVGRLLEKQISRRVYRGRPVVVVSPSTREGARRELGFPNPIHIVPNGAPRPAAPADARDLPPRSLTPAVAVISRLVPHKRVDLLVRAVPALRRAYPGIRVDIAGDGDELPALRALSEELGVDGAIVLHGRVSEQRKRELLARAWLTVVPSVAEGWGLTVIEANAAGTPALAYDVPGLRDAIHPGRNGWLLAQGTDLADGIAEALAGLGDDAAREAAADRCRAWAASFSWDDSAERLARVVLEEVGRVHRHRRSRRSPSDLTVLTRFTVRDADSTERVVRRSLRQTDAWSRQGNSFRLLLHGCDELRALRALRRLDVHDATVALASGRDVLVGTGRAAP</sequence>
<evidence type="ECO:0000313" key="6">
    <source>
        <dbReference type="EMBL" id="WOX20928.1"/>
    </source>
</evidence>
<dbReference type="CDD" id="cd03801">
    <property type="entry name" value="GT4_PimA-like"/>
    <property type="match status" value="1"/>
</dbReference>
<feature type="domain" description="Glycosyl transferase family 1" evidence="4">
    <location>
        <begin position="216"/>
        <end position="354"/>
    </location>
</feature>
<dbReference type="InterPro" id="IPR001296">
    <property type="entry name" value="Glyco_trans_1"/>
</dbReference>
<dbReference type="Proteomes" id="UP001301731">
    <property type="component" value="Chromosome"/>
</dbReference>
<keyword evidence="7" id="KW-1185">Reference proteome</keyword>
<evidence type="ECO:0000259" key="5">
    <source>
        <dbReference type="Pfam" id="PF13439"/>
    </source>
</evidence>
<keyword evidence="3 6" id="KW-0808">Transferase</keyword>
<reference evidence="6 7" key="1">
    <citation type="submission" date="2023-10" db="EMBL/GenBank/DDBJ databases">
        <title>The genome sequence of Streptomyces sp. HUAS YS2.</title>
        <authorList>
            <person name="Mo P."/>
        </authorList>
    </citation>
    <scope>NUCLEOTIDE SEQUENCE [LARGE SCALE GENOMIC DNA]</scope>
    <source>
        <strain evidence="6 7">HUAS YS2</strain>
    </source>
</reference>
<evidence type="ECO:0000256" key="2">
    <source>
        <dbReference type="ARBA" id="ARBA00022676"/>
    </source>
</evidence>
<dbReference type="InterPro" id="IPR028098">
    <property type="entry name" value="Glyco_trans_4-like_N"/>
</dbReference>
<feature type="domain" description="Glycosyltransferase subfamily 4-like N-terminal" evidence="5">
    <location>
        <begin position="39"/>
        <end position="196"/>
    </location>
</feature>
<gene>
    <name evidence="6" type="ORF">R2D22_05800</name>
</gene>
<dbReference type="Gene3D" id="3.40.50.2000">
    <property type="entry name" value="Glycogen Phosphorylase B"/>
    <property type="match status" value="2"/>
</dbReference>
<proteinExistence type="predicted"/>
<evidence type="ECO:0000259" key="4">
    <source>
        <dbReference type="Pfam" id="PF00534"/>
    </source>
</evidence>